<reference evidence="4 5" key="1">
    <citation type="journal article" date="2016" name="Nat. Commun.">
        <title>Thousands of microbial genomes shed light on interconnected biogeochemical processes in an aquifer system.</title>
        <authorList>
            <person name="Anantharaman K."/>
            <person name="Brown C.T."/>
            <person name="Hug L.A."/>
            <person name="Sharon I."/>
            <person name="Castelle C.J."/>
            <person name="Probst A.J."/>
            <person name="Thomas B.C."/>
            <person name="Singh A."/>
            <person name="Wilkins M.J."/>
            <person name="Karaoz U."/>
            <person name="Brodie E.L."/>
            <person name="Williams K.H."/>
            <person name="Hubbard S.S."/>
            <person name="Banfield J.F."/>
        </authorList>
    </citation>
    <scope>NUCLEOTIDE SEQUENCE [LARGE SCALE GENOMIC DNA]</scope>
</reference>
<keyword evidence="2" id="KW-0378">Hydrolase</keyword>
<sequence>MNIQMNDRKRKATNKGILALLLILLLTIPAYLCYKTFIKDKLPLEQELIEEEIAEEEIEEEIVEEEVVGDPYQEIFEKIEGQQAYIVVPTKIDEENPPTVILYSHGSNTNVTENMEDQFMKDLQAYGILFTKYNYIFAASNQHDVNWGNSASIQDTLNLKNWIEERYSIQPKVYLLGFSMGGLPTMNFATTYPELISKIALLAPTTKSSSWDENKVAKIMDIDIKIWHGNKDVNVPYTYTYNFVKKVDGLGKEIELITLEGKGHFDIDTEYMEDILEFFNR</sequence>
<evidence type="ECO:0000259" key="3">
    <source>
        <dbReference type="Pfam" id="PF02230"/>
    </source>
</evidence>
<dbReference type="InterPro" id="IPR003140">
    <property type="entry name" value="PLipase/COase/thioEstase"/>
</dbReference>
<dbReference type="InterPro" id="IPR029058">
    <property type="entry name" value="AB_hydrolase_fold"/>
</dbReference>
<protein>
    <recommendedName>
        <fullName evidence="3">Phospholipase/carboxylesterase/thioesterase domain-containing protein</fullName>
    </recommendedName>
</protein>
<name>A0A1F4UH30_9BACT</name>
<dbReference type="InterPro" id="IPR050955">
    <property type="entry name" value="Plant_Biomass_Hydrol_Est"/>
</dbReference>
<dbReference type="Pfam" id="PF02230">
    <property type="entry name" value="Abhydrolase_2"/>
    <property type="match status" value="1"/>
</dbReference>
<evidence type="ECO:0000313" key="5">
    <source>
        <dbReference type="Proteomes" id="UP000177434"/>
    </source>
</evidence>
<evidence type="ECO:0000256" key="2">
    <source>
        <dbReference type="ARBA" id="ARBA00022801"/>
    </source>
</evidence>
<dbReference type="GO" id="GO:0016787">
    <property type="term" value="F:hydrolase activity"/>
    <property type="evidence" value="ECO:0007669"/>
    <property type="project" value="UniProtKB-KW"/>
</dbReference>
<comment type="caution">
    <text evidence="4">The sequence shown here is derived from an EMBL/GenBank/DDBJ whole genome shotgun (WGS) entry which is preliminary data.</text>
</comment>
<evidence type="ECO:0000256" key="1">
    <source>
        <dbReference type="ARBA" id="ARBA00022729"/>
    </source>
</evidence>
<accession>A0A1F4UH30</accession>
<dbReference type="EMBL" id="MEUN01000085">
    <property type="protein sequence ID" value="OGC44212.1"/>
    <property type="molecule type" value="Genomic_DNA"/>
</dbReference>
<dbReference type="AlphaFoldDB" id="A0A1F4UH30"/>
<gene>
    <name evidence="4" type="ORF">A2400_02315</name>
</gene>
<proteinExistence type="predicted"/>
<dbReference type="Proteomes" id="UP000177434">
    <property type="component" value="Unassembled WGS sequence"/>
</dbReference>
<evidence type="ECO:0000313" key="4">
    <source>
        <dbReference type="EMBL" id="OGC44212.1"/>
    </source>
</evidence>
<organism evidence="4 5">
    <name type="scientific">candidate division WS6 bacterium RIFOXYB1_FULL_33_14</name>
    <dbReference type="NCBI Taxonomy" id="1817896"/>
    <lineage>
        <taxon>Bacteria</taxon>
        <taxon>Candidatus Dojkabacteria</taxon>
    </lineage>
</organism>
<dbReference type="SUPFAM" id="SSF53474">
    <property type="entry name" value="alpha/beta-Hydrolases"/>
    <property type="match status" value="1"/>
</dbReference>
<dbReference type="Gene3D" id="3.40.50.1820">
    <property type="entry name" value="alpha/beta hydrolase"/>
    <property type="match status" value="1"/>
</dbReference>
<dbReference type="PANTHER" id="PTHR43037">
    <property type="entry name" value="UNNAMED PRODUCT-RELATED"/>
    <property type="match status" value="1"/>
</dbReference>
<dbReference type="PANTHER" id="PTHR43037:SF5">
    <property type="entry name" value="FERULOYL ESTERASE"/>
    <property type="match status" value="1"/>
</dbReference>
<feature type="domain" description="Phospholipase/carboxylesterase/thioesterase" evidence="3">
    <location>
        <begin position="161"/>
        <end position="280"/>
    </location>
</feature>
<keyword evidence="1" id="KW-0732">Signal</keyword>